<proteinExistence type="inferred from homology"/>
<evidence type="ECO:0000313" key="3">
    <source>
        <dbReference type="EMBL" id="MBC2770765.1"/>
    </source>
</evidence>
<dbReference type="Gene3D" id="3.40.1740.10">
    <property type="entry name" value="VC0467-like"/>
    <property type="match status" value="1"/>
</dbReference>
<dbReference type="SUPFAM" id="SSF143456">
    <property type="entry name" value="VC0467-like"/>
    <property type="match status" value="1"/>
</dbReference>
<dbReference type="InterPro" id="IPR003774">
    <property type="entry name" value="AlgH-like"/>
</dbReference>
<dbReference type="Proteomes" id="UP000545386">
    <property type="component" value="Unassembled WGS sequence"/>
</dbReference>
<sequence length="194" mass="20626">MASATHHTEHQVDLSKQFLLAMPGMVGGEWANTVVFMCEHNSQGALGLVVNRPTDLTLADLLERLSISFAPESAVAQQPVFYGGPVHTDRGFVLHTPGRQYTSSIPLGDVLLTTSRDILEDIAAGQGPDHYLVTLGYAGWGAGQLESELAQNAWLNVDASNTVLFDVPSESRYESALGVLGIHSSMLAGTAGHA</sequence>
<keyword evidence="4" id="KW-1185">Reference proteome</keyword>
<dbReference type="AlphaFoldDB" id="A0A842HVF2"/>
<evidence type="ECO:0000256" key="1">
    <source>
        <dbReference type="ARBA" id="ARBA00009600"/>
    </source>
</evidence>
<comment type="similarity">
    <text evidence="1 2">Belongs to the UPF0301 (AlgH) family.</text>
</comment>
<evidence type="ECO:0000313" key="4">
    <source>
        <dbReference type="Proteomes" id="UP000545386"/>
    </source>
</evidence>
<dbReference type="Pfam" id="PF02622">
    <property type="entry name" value="DUF179"/>
    <property type="match status" value="1"/>
</dbReference>
<organism evidence="3 4">
    <name type="scientific">Pusillimonas minor</name>
    <dbReference type="NCBI Taxonomy" id="2697024"/>
    <lineage>
        <taxon>Bacteria</taxon>
        <taxon>Pseudomonadati</taxon>
        <taxon>Pseudomonadota</taxon>
        <taxon>Betaproteobacteria</taxon>
        <taxon>Burkholderiales</taxon>
        <taxon>Alcaligenaceae</taxon>
        <taxon>Pusillimonas</taxon>
    </lineage>
</organism>
<dbReference type="PANTHER" id="PTHR30327">
    <property type="entry name" value="UNCHARACTERIZED PROTEIN YQGE"/>
    <property type="match status" value="1"/>
</dbReference>
<dbReference type="HAMAP" id="MF_00758">
    <property type="entry name" value="UPF0301"/>
    <property type="match status" value="1"/>
</dbReference>
<comment type="caution">
    <text evidence="3">The sequence shown here is derived from an EMBL/GenBank/DDBJ whole genome shotgun (WGS) entry which is preliminary data.</text>
</comment>
<accession>A0A842HVF2</accession>
<name>A0A842HVF2_9BURK</name>
<dbReference type="RefSeq" id="WP_185780436.1">
    <property type="nucleotide sequence ID" value="NZ_JACJUU010000012.1"/>
</dbReference>
<reference evidence="3 4" key="1">
    <citation type="submission" date="2020-08" db="EMBL/GenBank/DDBJ databases">
        <title>Paraeoetvoesia sp. YC-7-48 draft genome sequence.</title>
        <authorList>
            <person name="Yao L."/>
        </authorList>
    </citation>
    <scope>NUCLEOTIDE SEQUENCE [LARGE SCALE GENOMIC DNA]</scope>
    <source>
        <strain evidence="4">YC-7-48</strain>
    </source>
</reference>
<protein>
    <recommendedName>
        <fullName evidence="2">UPF0301 protein GTU67_12685</fullName>
    </recommendedName>
</protein>
<gene>
    <name evidence="3" type="ORF">GTU67_12685</name>
</gene>
<dbReference type="GO" id="GO:0005829">
    <property type="term" value="C:cytosol"/>
    <property type="evidence" value="ECO:0007669"/>
    <property type="project" value="TreeGrafter"/>
</dbReference>
<dbReference type="EMBL" id="JACJUU010000012">
    <property type="protein sequence ID" value="MBC2770765.1"/>
    <property type="molecule type" value="Genomic_DNA"/>
</dbReference>
<dbReference type="NCBIfam" id="NF001266">
    <property type="entry name" value="PRK00228.1-1"/>
    <property type="match status" value="1"/>
</dbReference>
<evidence type="ECO:0000256" key="2">
    <source>
        <dbReference type="HAMAP-Rule" id="MF_00758"/>
    </source>
</evidence>
<dbReference type="PANTHER" id="PTHR30327:SF1">
    <property type="entry name" value="UPF0301 PROTEIN YQGE"/>
    <property type="match status" value="1"/>
</dbReference>